<keyword evidence="10" id="KW-1133">Transmembrane helix</keyword>
<dbReference type="SMART" id="SM00409">
    <property type="entry name" value="IG"/>
    <property type="match status" value="5"/>
</dbReference>
<keyword evidence="14" id="KW-0325">Glycoprotein</keyword>
<evidence type="ECO:0000256" key="17">
    <source>
        <dbReference type="SAM" id="MobiDB-lite"/>
    </source>
</evidence>
<evidence type="ECO:0000256" key="9">
    <source>
        <dbReference type="ARBA" id="ARBA00022902"/>
    </source>
</evidence>
<dbReference type="CDD" id="cd00063">
    <property type="entry name" value="FN3"/>
    <property type="match status" value="1"/>
</dbReference>
<protein>
    <recommendedName>
        <fullName evidence="22">Roundabout, axon guidance receptor, homolog 1 (Drosophila)</fullName>
    </recommendedName>
</protein>
<evidence type="ECO:0000256" key="11">
    <source>
        <dbReference type="ARBA" id="ARBA00023136"/>
    </source>
</evidence>
<proteinExistence type="inferred from homology"/>
<feature type="domain" description="Ig-like" evidence="18">
    <location>
        <begin position="123"/>
        <end position="210"/>
    </location>
</feature>
<dbReference type="OMA" id="RCIANAR"/>
<evidence type="ECO:0000256" key="7">
    <source>
        <dbReference type="ARBA" id="ARBA00022737"/>
    </source>
</evidence>
<dbReference type="STRING" id="109280.ENSHCOP00000021073"/>
<dbReference type="InterPro" id="IPR036116">
    <property type="entry name" value="FN3_sf"/>
</dbReference>
<dbReference type="Proteomes" id="UP000264820">
    <property type="component" value="Unplaced"/>
</dbReference>
<keyword evidence="7" id="KW-0677">Repeat</keyword>
<dbReference type="InterPro" id="IPR003598">
    <property type="entry name" value="Ig_sub2"/>
</dbReference>
<evidence type="ECO:0000256" key="12">
    <source>
        <dbReference type="ARBA" id="ARBA00023157"/>
    </source>
</evidence>
<feature type="domain" description="Ig-like" evidence="18">
    <location>
        <begin position="406"/>
        <end position="486"/>
    </location>
</feature>
<dbReference type="FunFam" id="2.60.40.10:FF:000008">
    <property type="entry name" value="roundabout homolog 2 isoform X2"/>
    <property type="match status" value="2"/>
</dbReference>
<evidence type="ECO:0000256" key="4">
    <source>
        <dbReference type="ARBA" id="ARBA00022553"/>
    </source>
</evidence>
<dbReference type="SUPFAM" id="SSF48726">
    <property type="entry name" value="Immunoglobulin"/>
    <property type="match status" value="5"/>
</dbReference>
<dbReference type="PROSITE" id="PS50853">
    <property type="entry name" value="FN3"/>
    <property type="match status" value="1"/>
</dbReference>
<name>A0A3Q2YT08_HIPCM</name>
<dbReference type="PROSITE" id="PS50835">
    <property type="entry name" value="IG_LIKE"/>
    <property type="match status" value="5"/>
</dbReference>
<dbReference type="SMART" id="SM00408">
    <property type="entry name" value="IGc2"/>
    <property type="match status" value="5"/>
</dbReference>
<keyword evidence="8" id="KW-0221">Differentiation</keyword>
<dbReference type="FunFam" id="2.60.40.10:FF:000043">
    <property type="entry name" value="roundabout homolog 2 isoform X2"/>
    <property type="match status" value="1"/>
</dbReference>
<keyword evidence="21" id="KW-1185">Reference proteome</keyword>
<evidence type="ECO:0000259" key="19">
    <source>
        <dbReference type="PROSITE" id="PS50853"/>
    </source>
</evidence>
<evidence type="ECO:0000313" key="21">
    <source>
        <dbReference type="Proteomes" id="UP000264820"/>
    </source>
</evidence>
<keyword evidence="13" id="KW-0675">Receptor</keyword>
<evidence type="ECO:0000313" key="20">
    <source>
        <dbReference type="Ensembl" id="ENSHCOP00000021073.1"/>
    </source>
</evidence>
<evidence type="ECO:0000256" key="16">
    <source>
        <dbReference type="ARBA" id="ARBA00061206"/>
    </source>
</evidence>
<sequence length="551" mass="60027">RAAQPVQVPSGSRLRQEDSPPRIVEHPSDLIVSKGEPATLNCKAEGRPIPTVEWYKDGERVETDRDNPRSHRMLLPSGSLFFLRIVHGRRSKPDDGSYVCVARNYLGQAVSHNASLEVAILRDDFRQNPVDVMVAAGEPAVLECQPPRGHPEPTISWRKNGLNLDDREERITIRGGKLMITNSRKSDAGKYICVGTNMVGERESEIAELTVLERPTFLKRPSNAVVLADGSAEFHCAVQGDPVPTVRWRKDDSELPKGRYEILEDHTLIVRQVTSSDEGSYTCVVENMVGKSETSAMLTVHVPPAFALRPRNQVAAIGRTVTFQCEATGNPQPAIFWQREGSESLLFSAPQPFSRVSVSQMGSLTITDVQQSDGGLYSCQALNIAGSVITKALLEVTDSGSELPPPVIRQGPVNQTVPVDSTVVLSCHTASMPPPLVQWKKDGVVLSPVDTRLSIAESGSLEIRHTKLGDTGFYTCVASTPNGEASWTAYLQVDEFGVIVQTSRPSSPDLMPGAPTKPEITDISPTSVTLSWKPSTNGGTMPTSYLIEAFR</sequence>
<dbReference type="SMART" id="SM00406">
    <property type="entry name" value="IGv"/>
    <property type="match status" value="3"/>
</dbReference>
<dbReference type="Pfam" id="PF13927">
    <property type="entry name" value="Ig_3"/>
    <property type="match status" value="3"/>
</dbReference>
<dbReference type="PANTHER" id="PTHR10075">
    <property type="entry name" value="BASIGIN RELATED"/>
    <property type="match status" value="1"/>
</dbReference>
<feature type="domain" description="Ig-like" evidence="18">
    <location>
        <begin position="215"/>
        <end position="299"/>
    </location>
</feature>
<dbReference type="GO" id="GO:0098632">
    <property type="term" value="F:cell-cell adhesion mediator activity"/>
    <property type="evidence" value="ECO:0007669"/>
    <property type="project" value="TreeGrafter"/>
</dbReference>
<organism evidence="20 21">
    <name type="scientific">Hippocampus comes</name>
    <name type="common">Tiger tail seahorse</name>
    <dbReference type="NCBI Taxonomy" id="109280"/>
    <lineage>
        <taxon>Eukaryota</taxon>
        <taxon>Metazoa</taxon>
        <taxon>Chordata</taxon>
        <taxon>Craniata</taxon>
        <taxon>Vertebrata</taxon>
        <taxon>Euteleostomi</taxon>
        <taxon>Actinopterygii</taxon>
        <taxon>Neopterygii</taxon>
        <taxon>Teleostei</taxon>
        <taxon>Neoteleostei</taxon>
        <taxon>Acanthomorphata</taxon>
        <taxon>Syngnathiaria</taxon>
        <taxon>Syngnathiformes</taxon>
        <taxon>Syngnathoidei</taxon>
        <taxon>Syngnathidae</taxon>
        <taxon>Hippocampus</taxon>
    </lineage>
</organism>
<dbReference type="InterPro" id="IPR003599">
    <property type="entry name" value="Ig_sub"/>
</dbReference>
<reference evidence="20" key="2">
    <citation type="submission" date="2025-09" db="UniProtKB">
        <authorList>
            <consortium name="Ensembl"/>
        </authorList>
    </citation>
    <scope>IDENTIFICATION</scope>
</reference>
<feature type="domain" description="Fibronectin type-III" evidence="19">
    <location>
        <begin position="514"/>
        <end position="551"/>
    </location>
</feature>
<dbReference type="GO" id="GO:0007156">
    <property type="term" value="P:homophilic cell adhesion via plasma membrane adhesion molecules"/>
    <property type="evidence" value="ECO:0007669"/>
    <property type="project" value="TreeGrafter"/>
</dbReference>
<keyword evidence="11" id="KW-0472">Membrane</keyword>
<keyword evidence="15" id="KW-0393">Immunoglobulin domain</keyword>
<evidence type="ECO:0000256" key="5">
    <source>
        <dbReference type="ARBA" id="ARBA00022692"/>
    </source>
</evidence>
<keyword evidence="3" id="KW-0145">Chemotaxis</keyword>
<keyword evidence="9" id="KW-0524">Neurogenesis</keyword>
<evidence type="ECO:0000256" key="14">
    <source>
        <dbReference type="ARBA" id="ARBA00023180"/>
    </source>
</evidence>
<dbReference type="PANTHER" id="PTHR10075:SF37">
    <property type="entry name" value="ROUNDABOUT HOMOLOG 3"/>
    <property type="match status" value="1"/>
</dbReference>
<dbReference type="GeneTree" id="ENSGT00940000154477"/>
<keyword evidence="4" id="KW-0597">Phosphoprotein</keyword>
<evidence type="ECO:0000256" key="15">
    <source>
        <dbReference type="ARBA" id="ARBA00023319"/>
    </source>
</evidence>
<dbReference type="AlphaFoldDB" id="A0A3Q2YT08"/>
<dbReference type="SUPFAM" id="SSF49265">
    <property type="entry name" value="Fibronectin type III"/>
    <property type="match status" value="1"/>
</dbReference>
<dbReference type="GO" id="GO:0030424">
    <property type="term" value="C:axon"/>
    <property type="evidence" value="ECO:0007669"/>
    <property type="project" value="TreeGrafter"/>
</dbReference>
<evidence type="ECO:0000256" key="2">
    <source>
        <dbReference type="ARBA" id="ARBA00022473"/>
    </source>
</evidence>
<dbReference type="Gene3D" id="2.60.40.10">
    <property type="entry name" value="Immunoglobulins"/>
    <property type="match status" value="6"/>
</dbReference>
<feature type="compositionally biased region" description="Basic and acidic residues" evidence="17">
    <location>
        <begin position="14"/>
        <end position="27"/>
    </location>
</feature>
<keyword evidence="6" id="KW-0732">Signal</keyword>
<dbReference type="GO" id="GO:0006935">
    <property type="term" value="P:chemotaxis"/>
    <property type="evidence" value="ECO:0007669"/>
    <property type="project" value="UniProtKB-KW"/>
</dbReference>
<dbReference type="CDD" id="cd07693">
    <property type="entry name" value="IgC_1_Robo"/>
    <property type="match status" value="1"/>
</dbReference>
<keyword evidence="5" id="KW-0812">Transmembrane</keyword>
<dbReference type="InterPro" id="IPR013783">
    <property type="entry name" value="Ig-like_fold"/>
</dbReference>
<feature type="region of interest" description="Disordered" evidence="17">
    <location>
        <begin position="1"/>
        <end position="27"/>
    </location>
</feature>
<dbReference type="FunFam" id="2.60.40.10:FF:000026">
    <property type="entry name" value="roundabout homolog 2 isoform X1"/>
    <property type="match status" value="1"/>
</dbReference>
<dbReference type="InterPro" id="IPR013106">
    <property type="entry name" value="Ig_V-set"/>
</dbReference>
<evidence type="ECO:0000256" key="1">
    <source>
        <dbReference type="ARBA" id="ARBA00004479"/>
    </source>
</evidence>
<evidence type="ECO:0000256" key="13">
    <source>
        <dbReference type="ARBA" id="ARBA00023170"/>
    </source>
</evidence>
<comment type="subcellular location">
    <subcellularLocation>
        <location evidence="1">Membrane</location>
        <topology evidence="1">Single-pass type I membrane protein</topology>
    </subcellularLocation>
</comment>
<accession>A0A3Q2YT08</accession>
<comment type="similarity">
    <text evidence="16">Belongs to the immunoglobulin superfamily. ROBO family.</text>
</comment>
<evidence type="ECO:0000256" key="3">
    <source>
        <dbReference type="ARBA" id="ARBA00022500"/>
    </source>
</evidence>
<keyword evidence="12" id="KW-1015">Disulfide bond</keyword>
<evidence type="ECO:0000256" key="8">
    <source>
        <dbReference type="ARBA" id="ARBA00022782"/>
    </source>
</evidence>
<feature type="domain" description="Ig-like" evidence="18">
    <location>
        <begin position="304"/>
        <end position="397"/>
    </location>
</feature>
<dbReference type="InterPro" id="IPR003961">
    <property type="entry name" value="FN3_dom"/>
</dbReference>
<dbReference type="Ensembl" id="ENSHCOT00000004565.1">
    <property type="protein sequence ID" value="ENSHCOP00000021073.1"/>
    <property type="gene ID" value="ENSHCOG00000007636.1"/>
</dbReference>
<dbReference type="InterPro" id="IPR013098">
    <property type="entry name" value="Ig_I-set"/>
</dbReference>
<dbReference type="GO" id="GO:0005886">
    <property type="term" value="C:plasma membrane"/>
    <property type="evidence" value="ECO:0007669"/>
    <property type="project" value="TreeGrafter"/>
</dbReference>
<dbReference type="GO" id="GO:0007411">
    <property type="term" value="P:axon guidance"/>
    <property type="evidence" value="ECO:0007669"/>
    <property type="project" value="TreeGrafter"/>
</dbReference>
<dbReference type="InterPro" id="IPR007110">
    <property type="entry name" value="Ig-like_dom"/>
</dbReference>
<evidence type="ECO:0000259" key="18">
    <source>
        <dbReference type="PROSITE" id="PS50835"/>
    </source>
</evidence>
<reference evidence="20" key="1">
    <citation type="submission" date="2025-08" db="UniProtKB">
        <authorList>
            <consortium name="Ensembl"/>
        </authorList>
    </citation>
    <scope>IDENTIFICATION</scope>
</reference>
<evidence type="ECO:0000256" key="10">
    <source>
        <dbReference type="ARBA" id="ARBA00022989"/>
    </source>
</evidence>
<keyword evidence="2" id="KW-0217">Developmental protein</keyword>
<dbReference type="FunFam" id="2.60.40.10:FF:000053">
    <property type="entry name" value="Roundabout guidance receptor 1"/>
    <property type="match status" value="1"/>
</dbReference>
<evidence type="ECO:0000256" key="6">
    <source>
        <dbReference type="ARBA" id="ARBA00022729"/>
    </source>
</evidence>
<feature type="domain" description="Ig-like" evidence="18">
    <location>
        <begin position="21"/>
        <end position="117"/>
    </location>
</feature>
<dbReference type="GO" id="GO:0070593">
    <property type="term" value="P:dendrite self-avoidance"/>
    <property type="evidence" value="ECO:0007669"/>
    <property type="project" value="TreeGrafter"/>
</dbReference>
<evidence type="ECO:0008006" key="22">
    <source>
        <dbReference type="Google" id="ProtNLM"/>
    </source>
</evidence>
<dbReference type="InterPro" id="IPR036179">
    <property type="entry name" value="Ig-like_dom_sf"/>
</dbReference>
<dbReference type="Pfam" id="PF07679">
    <property type="entry name" value="I-set"/>
    <property type="match status" value="2"/>
</dbReference>